<dbReference type="Proteomes" id="UP000185544">
    <property type="component" value="Chromosome"/>
</dbReference>
<dbReference type="AlphaFoldDB" id="A0A1L6MWJ2"/>
<evidence type="ECO:0000313" key="1">
    <source>
        <dbReference type="EMBL" id="APR99891.1"/>
    </source>
</evidence>
<evidence type="ECO:0000313" key="2">
    <source>
        <dbReference type="Proteomes" id="UP000185544"/>
    </source>
</evidence>
<gene>
    <name evidence="1" type="ORF">BCY86_03760</name>
</gene>
<name>A0A1L6MWJ2_9BACT</name>
<dbReference type="KEGG" id="pabo:BCY86_03760"/>
<protein>
    <submittedName>
        <fullName evidence="1">Uncharacterized protein</fullName>
    </submittedName>
</protein>
<keyword evidence="2" id="KW-1185">Reference proteome</keyword>
<accession>A0A1L6MWJ2</accession>
<dbReference type="RefSeq" id="WP_075276541.1">
    <property type="nucleotide sequence ID" value="NZ_CP016908.1"/>
</dbReference>
<proteinExistence type="predicted"/>
<reference evidence="1 2" key="1">
    <citation type="submission" date="2016-08" db="EMBL/GenBank/DDBJ databases">
        <title>Identification and validation of antigenic proteins from Pajaroellobacter abortibovis using de-novo genome sequence assembly and reverse vaccinology.</title>
        <authorList>
            <person name="Welly B.T."/>
            <person name="Miller M.R."/>
            <person name="Stott J.L."/>
            <person name="Blanchard M.T."/>
            <person name="Islas-Trejo A.D."/>
            <person name="O'Rourke S.M."/>
            <person name="Young A.E."/>
            <person name="Medrano J.F."/>
            <person name="Van Eenennaam A.L."/>
        </authorList>
    </citation>
    <scope>NUCLEOTIDE SEQUENCE [LARGE SCALE GENOMIC DNA]</scope>
    <source>
        <strain evidence="1 2">BTF92-0548A/99-0131</strain>
    </source>
</reference>
<dbReference type="EMBL" id="CP016908">
    <property type="protein sequence ID" value="APR99891.1"/>
    <property type="molecule type" value="Genomic_DNA"/>
</dbReference>
<organism evidence="1 2">
    <name type="scientific">Pajaroellobacter abortibovis</name>
    <dbReference type="NCBI Taxonomy" id="1882918"/>
    <lineage>
        <taxon>Bacteria</taxon>
        <taxon>Pseudomonadati</taxon>
        <taxon>Myxococcota</taxon>
        <taxon>Polyangia</taxon>
        <taxon>Polyangiales</taxon>
        <taxon>Polyangiaceae</taxon>
    </lineage>
</organism>
<sequence length="70" mass="7538">MVQASLAITLNHLLQNPLMIGISSISNHPIVCTQVALPILTSYALIHLLMNEKPVHAAPAIESSFSSKFT</sequence>
<dbReference type="STRING" id="1882918.BCY86_03760"/>